<dbReference type="Proteomes" id="UP001486207">
    <property type="component" value="Unassembled WGS sequence"/>
</dbReference>
<organism evidence="1 2">
    <name type="scientific">Streptomyces lanatus</name>
    <dbReference type="NCBI Taxonomy" id="66900"/>
    <lineage>
        <taxon>Bacteria</taxon>
        <taxon>Bacillati</taxon>
        <taxon>Actinomycetota</taxon>
        <taxon>Actinomycetes</taxon>
        <taxon>Kitasatosporales</taxon>
        <taxon>Streptomycetaceae</taxon>
        <taxon>Streptomyces</taxon>
    </lineage>
</organism>
<protein>
    <submittedName>
        <fullName evidence="1">Uncharacterized protein</fullName>
    </submittedName>
</protein>
<evidence type="ECO:0000313" key="1">
    <source>
        <dbReference type="EMBL" id="MER7377265.1"/>
    </source>
</evidence>
<keyword evidence="2" id="KW-1185">Reference proteome</keyword>
<reference evidence="1 2" key="1">
    <citation type="submission" date="2024-06" db="EMBL/GenBank/DDBJ databases">
        <title>The Natural Products Discovery Center: Release of the First 8490 Sequenced Strains for Exploring Actinobacteria Biosynthetic Diversity.</title>
        <authorList>
            <person name="Kalkreuter E."/>
            <person name="Kautsar S.A."/>
            <person name="Yang D."/>
            <person name="Bader C.D."/>
            <person name="Teijaro C.N."/>
            <person name="Fluegel L."/>
            <person name="Davis C.M."/>
            <person name="Simpson J.R."/>
            <person name="Lauterbach L."/>
            <person name="Steele A.D."/>
            <person name="Gui C."/>
            <person name="Meng S."/>
            <person name="Li G."/>
            <person name="Viehrig K."/>
            <person name="Ye F."/>
            <person name="Su P."/>
            <person name="Kiefer A.F."/>
            <person name="Nichols A."/>
            <person name="Cepeda A.J."/>
            <person name="Yan W."/>
            <person name="Fan B."/>
            <person name="Jiang Y."/>
            <person name="Adhikari A."/>
            <person name="Zheng C.-J."/>
            <person name="Schuster L."/>
            <person name="Cowan T.M."/>
            <person name="Smanski M.J."/>
            <person name="Chevrette M.G."/>
            <person name="De Carvalho L.P.S."/>
            <person name="Shen B."/>
        </authorList>
    </citation>
    <scope>NUCLEOTIDE SEQUENCE [LARGE SCALE GENOMIC DNA]</scope>
    <source>
        <strain evidence="1 2">NPDC000155</strain>
    </source>
</reference>
<dbReference type="RefSeq" id="WP_190074081.1">
    <property type="nucleotide sequence ID" value="NZ_BNBM01000017.1"/>
</dbReference>
<proteinExistence type="predicted"/>
<sequence>MSNDVADDAQAEETIELPLTALGLIGALARAMEEHQTGVIKPKKDAPKVPLIKGFDEEKRTDLVVEIGGQEVGRYKVNLTRDRFAVADEAAFDAFADSRDEIDIVIVRKKSWEDAVLKYAEMNPETGTIFDSRNGEEIPGLKFVPGGQPTGSVTWTWKKRNGQPVGKSVLLAAYRRGDLNELLRKTPELLPTRQPGASDE</sequence>
<gene>
    <name evidence="1" type="ORF">ABT384_32005</name>
</gene>
<accession>A0ABV1Y0L3</accession>
<comment type="caution">
    <text evidence="1">The sequence shown here is derived from an EMBL/GenBank/DDBJ whole genome shotgun (WGS) entry which is preliminary data.</text>
</comment>
<evidence type="ECO:0000313" key="2">
    <source>
        <dbReference type="Proteomes" id="UP001486207"/>
    </source>
</evidence>
<dbReference type="EMBL" id="JBEPFB010000017">
    <property type="protein sequence ID" value="MER7377265.1"/>
    <property type="molecule type" value="Genomic_DNA"/>
</dbReference>
<name>A0ABV1Y0L3_9ACTN</name>